<reference evidence="1 2" key="1">
    <citation type="submission" date="2019-07" db="EMBL/GenBank/DDBJ databases">
        <title>Draft genome for Streptomyces benahoarensis MZ03-48.</title>
        <authorList>
            <person name="Gonzalez-Pimentel J.L."/>
        </authorList>
    </citation>
    <scope>NUCLEOTIDE SEQUENCE [LARGE SCALE GENOMIC DNA]</scope>
    <source>
        <strain evidence="1 2">MZ03-48</strain>
    </source>
</reference>
<dbReference type="OrthoDB" id="3871790at2"/>
<organism evidence="1 2">
    <name type="scientific">Streptomyces benahoarensis</name>
    <dbReference type="NCBI Taxonomy" id="2595054"/>
    <lineage>
        <taxon>Bacteria</taxon>
        <taxon>Bacillati</taxon>
        <taxon>Actinomycetota</taxon>
        <taxon>Actinomycetes</taxon>
        <taxon>Kitasatosporales</taxon>
        <taxon>Streptomycetaceae</taxon>
        <taxon>Streptomyces</taxon>
    </lineage>
</organism>
<comment type="caution">
    <text evidence="1">The sequence shown here is derived from an EMBL/GenBank/DDBJ whole genome shotgun (WGS) entry which is preliminary data.</text>
</comment>
<protein>
    <submittedName>
        <fullName evidence="1">Uncharacterized protein</fullName>
    </submittedName>
</protein>
<keyword evidence="2" id="KW-1185">Reference proteome</keyword>
<accession>A0A553ZQY9</accession>
<proteinExistence type="predicted"/>
<evidence type="ECO:0000313" key="1">
    <source>
        <dbReference type="EMBL" id="TSB43843.1"/>
    </source>
</evidence>
<evidence type="ECO:0000313" key="2">
    <source>
        <dbReference type="Proteomes" id="UP000320888"/>
    </source>
</evidence>
<dbReference type="AlphaFoldDB" id="A0A553ZQY9"/>
<gene>
    <name evidence="1" type="ORF">FNZ23_02225</name>
</gene>
<dbReference type="RefSeq" id="WP_143940498.1">
    <property type="nucleotide sequence ID" value="NZ_VKLS01000010.1"/>
</dbReference>
<dbReference type="Proteomes" id="UP000320888">
    <property type="component" value="Unassembled WGS sequence"/>
</dbReference>
<name>A0A553ZQY9_9ACTN</name>
<sequence length="116" mass="12636">MAEEIKTADDLRRLFGKYHGIADLIEKVSGEIDHINTLNLTAGGKDDETAENYNKVAGLGTQVLSEVAKTLRDMTASTGDGGESAMKVFDAANADAEHFATTWDKMVEESKKQEKE</sequence>
<dbReference type="EMBL" id="VKLS01000010">
    <property type="protein sequence ID" value="TSB43843.1"/>
    <property type="molecule type" value="Genomic_DNA"/>
</dbReference>